<dbReference type="PROSITE" id="PS50893">
    <property type="entry name" value="ABC_TRANSPORTER_2"/>
    <property type="match status" value="1"/>
</dbReference>
<dbReference type="GO" id="GO:0005524">
    <property type="term" value="F:ATP binding"/>
    <property type="evidence" value="ECO:0007669"/>
    <property type="project" value="UniProtKB-KW"/>
</dbReference>
<dbReference type="InterPro" id="IPR050166">
    <property type="entry name" value="ABC_transporter_ATP-bind"/>
</dbReference>
<dbReference type="PANTHER" id="PTHR42788:SF13">
    <property type="entry name" value="ALIPHATIC SULFONATES IMPORT ATP-BINDING PROTEIN SSUB"/>
    <property type="match status" value="1"/>
</dbReference>
<dbReference type="SUPFAM" id="SSF52540">
    <property type="entry name" value="P-loop containing nucleoside triphosphate hydrolases"/>
    <property type="match status" value="1"/>
</dbReference>
<accession>A0A6M8U802</accession>
<evidence type="ECO:0000313" key="6">
    <source>
        <dbReference type="EMBL" id="QKJ86896.1"/>
    </source>
</evidence>
<dbReference type="InterPro" id="IPR003593">
    <property type="entry name" value="AAA+_ATPase"/>
</dbReference>
<proteinExistence type="inferred from homology"/>
<dbReference type="InterPro" id="IPR003439">
    <property type="entry name" value="ABC_transporter-like_ATP-bd"/>
</dbReference>
<keyword evidence="7" id="KW-1185">Reference proteome</keyword>
<dbReference type="Proteomes" id="UP000505325">
    <property type="component" value="Chromosome"/>
</dbReference>
<reference evidence="6 7" key="1">
    <citation type="submission" date="2020-06" db="EMBL/GenBank/DDBJ databases">
        <title>Genome sequence of Paramixta manurensis strain PD-1.</title>
        <authorList>
            <person name="Lee C.W."/>
            <person name="Kim J."/>
        </authorList>
    </citation>
    <scope>NUCLEOTIDE SEQUENCE [LARGE SCALE GENOMIC DNA]</scope>
    <source>
        <strain evidence="6 7">PD-1</strain>
    </source>
</reference>
<dbReference type="PANTHER" id="PTHR42788">
    <property type="entry name" value="TAURINE IMPORT ATP-BINDING PROTEIN-RELATED"/>
    <property type="match status" value="1"/>
</dbReference>
<comment type="similarity">
    <text evidence="1">Belongs to the ABC transporter superfamily. Drug exporter-2 (TC 3.A.1.117) family.</text>
</comment>
<evidence type="ECO:0000256" key="4">
    <source>
        <dbReference type="ARBA" id="ARBA00022840"/>
    </source>
</evidence>
<keyword evidence="4 6" id="KW-0067">ATP-binding</keyword>
<organism evidence="6 7">
    <name type="scientific">Paramixta manurensis</name>
    <dbReference type="NCBI Taxonomy" id="2740817"/>
    <lineage>
        <taxon>Bacteria</taxon>
        <taxon>Pseudomonadati</taxon>
        <taxon>Pseudomonadota</taxon>
        <taxon>Gammaproteobacteria</taxon>
        <taxon>Enterobacterales</taxon>
        <taxon>Erwiniaceae</taxon>
        <taxon>Paramixta</taxon>
    </lineage>
</organism>
<dbReference type="KEGG" id="pmak:PMPD1_1947"/>
<dbReference type="SMART" id="SM00382">
    <property type="entry name" value="AAA"/>
    <property type="match status" value="1"/>
</dbReference>
<keyword evidence="2" id="KW-0813">Transport</keyword>
<keyword evidence="3" id="KW-0547">Nucleotide-binding</keyword>
<dbReference type="InterPro" id="IPR027417">
    <property type="entry name" value="P-loop_NTPase"/>
</dbReference>
<dbReference type="PROSITE" id="PS00211">
    <property type="entry name" value="ABC_TRANSPORTER_1"/>
    <property type="match status" value="1"/>
</dbReference>
<dbReference type="EMBL" id="CP054212">
    <property type="protein sequence ID" value="QKJ86896.1"/>
    <property type="molecule type" value="Genomic_DNA"/>
</dbReference>
<dbReference type="InterPro" id="IPR017871">
    <property type="entry name" value="ABC_transporter-like_CS"/>
</dbReference>
<evidence type="ECO:0000256" key="3">
    <source>
        <dbReference type="ARBA" id="ARBA00022741"/>
    </source>
</evidence>
<dbReference type="Pfam" id="PF00005">
    <property type="entry name" value="ABC_tran"/>
    <property type="match status" value="1"/>
</dbReference>
<evidence type="ECO:0000256" key="2">
    <source>
        <dbReference type="ARBA" id="ARBA00022448"/>
    </source>
</evidence>
<dbReference type="RefSeq" id="WP_173633877.1">
    <property type="nucleotide sequence ID" value="NZ_CP054212.1"/>
</dbReference>
<protein>
    <submittedName>
        <fullName evidence="6">Alkanesulfonates ABC transporter ATP-binding protein</fullName>
    </submittedName>
</protein>
<dbReference type="Gene3D" id="3.40.50.300">
    <property type="entry name" value="P-loop containing nucleotide triphosphate hydrolases"/>
    <property type="match status" value="1"/>
</dbReference>
<name>A0A6M8U802_9GAMM</name>
<dbReference type="AlphaFoldDB" id="A0A6M8U802"/>
<dbReference type="GO" id="GO:0016887">
    <property type="term" value="F:ATP hydrolysis activity"/>
    <property type="evidence" value="ECO:0007669"/>
    <property type="project" value="InterPro"/>
</dbReference>
<feature type="domain" description="ABC transporter" evidence="5">
    <location>
        <begin position="11"/>
        <end position="242"/>
    </location>
</feature>
<evidence type="ECO:0000256" key="1">
    <source>
        <dbReference type="ARBA" id="ARBA00006526"/>
    </source>
</evidence>
<sequence>MAIALKNPDEIEINHVSRRFQVNGTALPALENVSLTVRKGEFVSLIGPSGCGKSTLLRMLAGLDHPDQGELRVGGYLIHTPSLTRGIVFQDHRLLPWLTVEQNILLSLKNRPGQAAEQHQQVARLIELVGLKGFERAWPHQLSGGMSQRAAIARCLAPQPSVLLLDEPFGALDSLTRRHLQQALLQIWQQQQLTTVLVTHDIEEAVYLSDRIVVLKPRPGRLHSQFEIIEPRPRQLTASRLVEVKAQIQRALDGE</sequence>
<dbReference type="CDD" id="cd03293">
    <property type="entry name" value="ABC_NrtD_SsuB_transporters"/>
    <property type="match status" value="1"/>
</dbReference>
<evidence type="ECO:0000259" key="5">
    <source>
        <dbReference type="PROSITE" id="PS50893"/>
    </source>
</evidence>
<gene>
    <name evidence="6" type="ORF">PMPD1_1947</name>
</gene>
<evidence type="ECO:0000313" key="7">
    <source>
        <dbReference type="Proteomes" id="UP000505325"/>
    </source>
</evidence>